<dbReference type="InterPro" id="IPR002818">
    <property type="entry name" value="DJ-1/PfpI"/>
</dbReference>
<organism evidence="2 3">
    <name type="scientific">Rhizobium oryziradicis</name>
    <dbReference type="NCBI Taxonomy" id="1867956"/>
    <lineage>
        <taxon>Bacteria</taxon>
        <taxon>Pseudomonadati</taxon>
        <taxon>Pseudomonadota</taxon>
        <taxon>Alphaproteobacteria</taxon>
        <taxon>Hyphomicrobiales</taxon>
        <taxon>Rhizobiaceae</taxon>
        <taxon>Rhizobium/Agrobacterium group</taxon>
        <taxon>Rhizobium</taxon>
    </lineage>
</organism>
<accession>A0A1Q8ZRD3</accession>
<dbReference type="EMBL" id="MKIM01000027">
    <property type="protein sequence ID" value="OLP44492.1"/>
    <property type="molecule type" value="Genomic_DNA"/>
</dbReference>
<dbReference type="AlphaFoldDB" id="A0A1Q8ZRD3"/>
<dbReference type="STRING" id="1867956.BJF95_08205"/>
<dbReference type="RefSeq" id="WP_075640004.1">
    <property type="nucleotide sequence ID" value="NZ_MKIM01000027.1"/>
</dbReference>
<dbReference type="Pfam" id="PF01965">
    <property type="entry name" value="DJ-1_PfpI"/>
    <property type="match status" value="1"/>
</dbReference>
<sequence>MPKAALILTQGFADWEYALIAGTGGPFYGIDVQFFTPQTGSLRSQGGLVTNVDQDLNQCRQWQPNSVVVVGGAIWADSQAPEIADFLNDCRTDGASIGGICGGTLALARAGLLDTLPHTSNSRDFLIENAGNYAGASFYQDRPSAVSADGIITAPGTAPVSFTAAIFESVGIAPELISQFTTMLAAEHH</sequence>
<keyword evidence="3" id="KW-1185">Reference proteome</keyword>
<dbReference type="Proteomes" id="UP000186894">
    <property type="component" value="Unassembled WGS sequence"/>
</dbReference>
<protein>
    <submittedName>
        <fullName evidence="2">Thiamine biosynthesis protein ThiJ</fullName>
    </submittedName>
</protein>
<evidence type="ECO:0000313" key="2">
    <source>
        <dbReference type="EMBL" id="OLP44492.1"/>
    </source>
</evidence>
<reference evidence="2 3" key="1">
    <citation type="submission" date="2016-09" db="EMBL/GenBank/DDBJ databases">
        <title>Rhizobium oryziradicis sp. nov., isolated from the root of rice.</title>
        <authorList>
            <person name="Zhao J."/>
            <person name="Zhang X."/>
        </authorList>
    </citation>
    <scope>NUCLEOTIDE SEQUENCE [LARGE SCALE GENOMIC DNA]</scope>
    <source>
        <strain evidence="2 3">N19</strain>
    </source>
</reference>
<dbReference type="OrthoDB" id="8030967at2"/>
<proteinExistence type="predicted"/>
<name>A0A1Q8ZRD3_9HYPH</name>
<evidence type="ECO:0000313" key="3">
    <source>
        <dbReference type="Proteomes" id="UP000186894"/>
    </source>
</evidence>
<evidence type="ECO:0000259" key="1">
    <source>
        <dbReference type="Pfam" id="PF01965"/>
    </source>
</evidence>
<dbReference type="Gene3D" id="3.40.50.880">
    <property type="match status" value="1"/>
</dbReference>
<comment type="caution">
    <text evidence="2">The sequence shown here is derived from an EMBL/GenBank/DDBJ whole genome shotgun (WGS) entry which is preliminary data.</text>
</comment>
<dbReference type="InterPro" id="IPR029062">
    <property type="entry name" value="Class_I_gatase-like"/>
</dbReference>
<gene>
    <name evidence="2" type="ORF">BJF95_08205</name>
</gene>
<dbReference type="SUPFAM" id="SSF52317">
    <property type="entry name" value="Class I glutamine amidotransferase-like"/>
    <property type="match status" value="1"/>
</dbReference>
<feature type="domain" description="DJ-1/PfpI" evidence="1">
    <location>
        <begin position="3"/>
        <end position="168"/>
    </location>
</feature>